<sequence>MAVQDIVSTNIGCSVADSNGDLANFRGKEPVQFGKFLCKLLFLYKGRAVGCLAGSVDQCGSKCHTGRLTAFSTVGLRQVFVSF</sequence>
<gene>
    <name evidence="1" type="ORF">SDC9_205157</name>
</gene>
<name>A0A645JD29_9ZZZZ</name>
<dbReference type="EMBL" id="VSSQ01129013">
    <property type="protein sequence ID" value="MPN57463.1"/>
    <property type="molecule type" value="Genomic_DNA"/>
</dbReference>
<proteinExistence type="predicted"/>
<organism evidence="1">
    <name type="scientific">bioreactor metagenome</name>
    <dbReference type="NCBI Taxonomy" id="1076179"/>
    <lineage>
        <taxon>unclassified sequences</taxon>
        <taxon>metagenomes</taxon>
        <taxon>ecological metagenomes</taxon>
    </lineage>
</organism>
<reference evidence="1" key="1">
    <citation type="submission" date="2019-08" db="EMBL/GenBank/DDBJ databases">
        <authorList>
            <person name="Kucharzyk K."/>
            <person name="Murdoch R.W."/>
            <person name="Higgins S."/>
            <person name="Loffler F."/>
        </authorList>
    </citation>
    <scope>NUCLEOTIDE SEQUENCE</scope>
</reference>
<comment type="caution">
    <text evidence="1">The sequence shown here is derived from an EMBL/GenBank/DDBJ whole genome shotgun (WGS) entry which is preliminary data.</text>
</comment>
<evidence type="ECO:0000313" key="1">
    <source>
        <dbReference type="EMBL" id="MPN57463.1"/>
    </source>
</evidence>
<accession>A0A645JD29</accession>
<protein>
    <submittedName>
        <fullName evidence="1">Uncharacterized protein</fullName>
    </submittedName>
</protein>
<dbReference type="AlphaFoldDB" id="A0A645JD29"/>